<name>A0A7J6RN59_PEROL</name>
<evidence type="ECO:0000313" key="1">
    <source>
        <dbReference type="EMBL" id="KAF4721977.1"/>
    </source>
</evidence>
<dbReference type="Proteomes" id="UP000574390">
    <property type="component" value="Unassembled WGS sequence"/>
</dbReference>
<gene>
    <name evidence="1" type="ORF">FOZ62_025310</name>
</gene>
<sequence>EGADEVSSTSPSIPDGRYLVTDTGLDQVNMVALIFHILGLECPMTLPEVTAVYSEGCPQLDFSNEDYELDMMILRDTLGFADISPSSFRICHEARGGWSLMLDAGKNGASGKKTTSKVKLRLLET</sequence>
<accession>A0A7J6RN59</accession>
<comment type="caution">
    <text evidence="1">The sequence shown here is derived from an EMBL/GenBank/DDBJ whole genome shotgun (WGS) entry which is preliminary data.</text>
</comment>
<evidence type="ECO:0000313" key="2">
    <source>
        <dbReference type="Proteomes" id="UP000574390"/>
    </source>
</evidence>
<feature type="non-terminal residue" evidence="1">
    <location>
        <position position="125"/>
    </location>
</feature>
<proteinExistence type="predicted"/>
<protein>
    <submittedName>
        <fullName evidence="1">Uncharacterized protein</fullName>
    </submittedName>
</protein>
<dbReference type="AlphaFoldDB" id="A0A7J6RN59"/>
<dbReference type="EMBL" id="JABANM010020952">
    <property type="protein sequence ID" value="KAF4721977.1"/>
    <property type="molecule type" value="Genomic_DNA"/>
</dbReference>
<organism evidence="1 2">
    <name type="scientific">Perkinsus olseni</name>
    <name type="common">Perkinsus atlanticus</name>
    <dbReference type="NCBI Taxonomy" id="32597"/>
    <lineage>
        <taxon>Eukaryota</taxon>
        <taxon>Sar</taxon>
        <taxon>Alveolata</taxon>
        <taxon>Perkinsozoa</taxon>
        <taxon>Perkinsea</taxon>
        <taxon>Perkinsida</taxon>
        <taxon>Perkinsidae</taxon>
        <taxon>Perkinsus</taxon>
    </lineage>
</organism>
<reference evidence="1 2" key="1">
    <citation type="submission" date="2020-04" db="EMBL/GenBank/DDBJ databases">
        <title>Perkinsus olseni comparative genomics.</title>
        <authorList>
            <person name="Bogema D.R."/>
        </authorList>
    </citation>
    <scope>NUCLEOTIDE SEQUENCE [LARGE SCALE GENOMIC DNA]</scope>
    <source>
        <strain evidence="1">ATCC PRA-205</strain>
    </source>
</reference>